<accession>A0A2M8EMN5</accession>
<dbReference type="InterPro" id="IPR009003">
    <property type="entry name" value="Peptidase_S1_PA"/>
</dbReference>
<dbReference type="AlphaFoldDB" id="A0A2M8EMN5"/>
<proteinExistence type="predicted"/>
<name>A0A2M8EMN5_UNCKA</name>
<dbReference type="SUPFAM" id="SSF50494">
    <property type="entry name" value="Trypsin-like serine proteases"/>
    <property type="match status" value="1"/>
</dbReference>
<comment type="caution">
    <text evidence="1">The sequence shown here is derived from an EMBL/GenBank/DDBJ whole genome shotgun (WGS) entry which is preliminary data.</text>
</comment>
<gene>
    <name evidence="1" type="ORF">CO058_00345</name>
</gene>
<evidence type="ECO:0000313" key="2">
    <source>
        <dbReference type="Proteomes" id="UP000229756"/>
    </source>
</evidence>
<organism evidence="1 2">
    <name type="scientific">candidate division WWE3 bacterium CG_4_9_14_0_2_um_filter_35_11</name>
    <dbReference type="NCBI Taxonomy" id="1975077"/>
    <lineage>
        <taxon>Bacteria</taxon>
        <taxon>Katanobacteria</taxon>
    </lineage>
</organism>
<sequence>MSLEYLPPENINIPGVPIAPILEGFGLVTNRQSEDQIVGDVSQEVKEQLLEVAKTVSSIVVTRNGGIENRCAAFTTGKILLDGLEYDVHQSAAHCFDGISADSLATIQGTTVAMNRNLLRQSYLAADRRVGPKSQFDSALLLVPSVGTDDSEMLYAPVDVELLDYLIKNAVTIYQVGFPVSAQQQGQSVIREIREMLLDRYEMDGLNSKMYFKQVGNRESSVTGDRGYSGGPLFYFDQYGKPVIIAVTHGVTHYEGQDDVLETIGISLMPEDATINFVNASSTDFLLLNWDKTKSALVVQDEQNDFPIYSGNFNLPEFGASLMRIAGCDREQAEYILALLKLGYLNGNPEELSVVAKSTYSFEITVRLQDGRIEHKLISIQYDEHGNIVGSLVDKKLDLTGSVSGS</sequence>
<dbReference type="EMBL" id="PFSJ01000004">
    <property type="protein sequence ID" value="PJC23988.1"/>
    <property type="molecule type" value="Genomic_DNA"/>
</dbReference>
<reference evidence="2" key="1">
    <citation type="submission" date="2017-09" db="EMBL/GenBank/DDBJ databases">
        <title>Depth-based differentiation of microbial function through sediment-hosted aquifers and enrichment of novel symbionts in the deep terrestrial subsurface.</title>
        <authorList>
            <person name="Probst A.J."/>
            <person name="Ladd B."/>
            <person name="Jarett J.K."/>
            <person name="Geller-Mcgrath D.E."/>
            <person name="Sieber C.M.K."/>
            <person name="Emerson J.B."/>
            <person name="Anantharaman K."/>
            <person name="Thomas B.C."/>
            <person name="Malmstrom R."/>
            <person name="Stieglmeier M."/>
            <person name="Klingl A."/>
            <person name="Woyke T."/>
            <person name="Ryan C.M."/>
            <person name="Banfield J.F."/>
        </authorList>
    </citation>
    <scope>NUCLEOTIDE SEQUENCE [LARGE SCALE GENOMIC DNA]</scope>
</reference>
<evidence type="ECO:0000313" key="1">
    <source>
        <dbReference type="EMBL" id="PJC23988.1"/>
    </source>
</evidence>
<dbReference type="Proteomes" id="UP000229756">
    <property type="component" value="Unassembled WGS sequence"/>
</dbReference>
<protein>
    <submittedName>
        <fullName evidence="1">Uncharacterized protein</fullName>
    </submittedName>
</protein>